<organism evidence="1 2">
    <name type="scientific">Drosophila yakuba</name>
    <name type="common">Fruit fly</name>
    <dbReference type="NCBI Taxonomy" id="7245"/>
    <lineage>
        <taxon>Eukaryota</taxon>
        <taxon>Metazoa</taxon>
        <taxon>Ecdysozoa</taxon>
        <taxon>Arthropoda</taxon>
        <taxon>Hexapoda</taxon>
        <taxon>Insecta</taxon>
        <taxon>Pterygota</taxon>
        <taxon>Neoptera</taxon>
        <taxon>Endopterygota</taxon>
        <taxon>Diptera</taxon>
        <taxon>Brachycera</taxon>
        <taxon>Muscomorpha</taxon>
        <taxon>Ephydroidea</taxon>
        <taxon>Drosophilidae</taxon>
        <taxon>Drosophila</taxon>
        <taxon>Sophophora</taxon>
    </lineage>
</organism>
<reference evidence="1 2" key="1">
    <citation type="journal article" date="2007" name="Nature">
        <title>Evolution of genes and genomes on the Drosophila phylogeny.</title>
        <authorList>
            <consortium name="Drosophila 12 Genomes Consortium"/>
            <person name="Clark A.G."/>
            <person name="Eisen M.B."/>
            <person name="Smith D.R."/>
            <person name="Bergman C.M."/>
            <person name="Oliver B."/>
            <person name="Markow T.A."/>
            <person name="Kaufman T.C."/>
            <person name="Kellis M."/>
            <person name="Gelbart W."/>
            <person name="Iyer V.N."/>
            <person name="Pollard D.A."/>
            <person name="Sackton T.B."/>
            <person name="Larracuente A.M."/>
            <person name="Singh N.D."/>
            <person name="Abad J.P."/>
            <person name="Abt D.N."/>
            <person name="Adryan B."/>
            <person name="Aguade M."/>
            <person name="Akashi H."/>
            <person name="Anderson W.W."/>
            <person name="Aquadro C.F."/>
            <person name="Ardell D.H."/>
            <person name="Arguello R."/>
            <person name="Artieri C.G."/>
            <person name="Barbash D.A."/>
            <person name="Barker D."/>
            <person name="Barsanti P."/>
            <person name="Batterham P."/>
            <person name="Batzoglou S."/>
            <person name="Begun D."/>
            <person name="Bhutkar A."/>
            <person name="Blanco E."/>
            <person name="Bosak S.A."/>
            <person name="Bradley R.K."/>
            <person name="Brand A.D."/>
            <person name="Brent M.R."/>
            <person name="Brooks A.N."/>
            <person name="Brown R.H."/>
            <person name="Butlin R.K."/>
            <person name="Caggese C."/>
            <person name="Calvi B.R."/>
            <person name="Bernardo de Carvalho A."/>
            <person name="Caspi A."/>
            <person name="Castrezana S."/>
            <person name="Celniker S.E."/>
            <person name="Chang J.L."/>
            <person name="Chapple C."/>
            <person name="Chatterji S."/>
            <person name="Chinwalla A."/>
            <person name="Civetta A."/>
            <person name="Clifton S.W."/>
            <person name="Comeron J.M."/>
            <person name="Costello J.C."/>
            <person name="Coyne J.A."/>
            <person name="Daub J."/>
            <person name="David R.G."/>
            <person name="Delcher A.L."/>
            <person name="Delehaunty K."/>
            <person name="Do C.B."/>
            <person name="Ebling H."/>
            <person name="Edwards K."/>
            <person name="Eickbush T."/>
            <person name="Evans J.D."/>
            <person name="Filipski A."/>
            <person name="Findeiss S."/>
            <person name="Freyhult E."/>
            <person name="Fulton L."/>
            <person name="Fulton R."/>
            <person name="Garcia A.C."/>
            <person name="Gardiner A."/>
            <person name="Garfield D.A."/>
            <person name="Garvin B.E."/>
            <person name="Gibson G."/>
            <person name="Gilbert D."/>
            <person name="Gnerre S."/>
            <person name="Godfrey J."/>
            <person name="Good R."/>
            <person name="Gotea V."/>
            <person name="Gravely B."/>
            <person name="Greenberg A.J."/>
            <person name="Griffiths-Jones S."/>
            <person name="Gross S."/>
            <person name="Guigo R."/>
            <person name="Gustafson E.A."/>
            <person name="Haerty W."/>
            <person name="Hahn M.W."/>
            <person name="Halligan D.L."/>
            <person name="Halpern A.L."/>
            <person name="Halter G.M."/>
            <person name="Han M.V."/>
            <person name="Heger A."/>
            <person name="Hillier L."/>
            <person name="Hinrichs A.S."/>
            <person name="Holmes I."/>
            <person name="Hoskins R.A."/>
            <person name="Hubisz M.J."/>
            <person name="Hultmark D."/>
            <person name="Huntley M.A."/>
            <person name="Jaffe D.B."/>
            <person name="Jagadeeshan S."/>
            <person name="Jeck W.R."/>
            <person name="Johnson J."/>
            <person name="Jones C.D."/>
            <person name="Jordan W.C."/>
            <person name="Karpen G.H."/>
            <person name="Kataoka E."/>
            <person name="Keightley P.D."/>
            <person name="Kheradpour P."/>
            <person name="Kirkness E.F."/>
            <person name="Koerich L.B."/>
            <person name="Kristiansen K."/>
            <person name="Kudrna D."/>
            <person name="Kulathinal R.J."/>
            <person name="Kumar S."/>
            <person name="Kwok R."/>
            <person name="Lander E."/>
            <person name="Langley C.H."/>
            <person name="Lapoint R."/>
            <person name="Lazzaro B.P."/>
            <person name="Lee S.J."/>
            <person name="Levesque L."/>
            <person name="Li R."/>
            <person name="Lin C.F."/>
            <person name="Lin M.F."/>
            <person name="Lindblad-Toh K."/>
            <person name="Llopart A."/>
            <person name="Long M."/>
            <person name="Low L."/>
            <person name="Lozovsky E."/>
            <person name="Lu J."/>
            <person name="Luo M."/>
            <person name="Machado C.A."/>
            <person name="Makalowski W."/>
            <person name="Marzo M."/>
            <person name="Matsuda M."/>
            <person name="Matzkin L."/>
            <person name="McAllister B."/>
            <person name="McBride C.S."/>
            <person name="McKernan B."/>
            <person name="McKernan K."/>
            <person name="Mendez-Lago M."/>
            <person name="Minx P."/>
            <person name="Mollenhauer M.U."/>
            <person name="Montooth K."/>
            <person name="Mount S.M."/>
            <person name="Mu X."/>
            <person name="Myers E."/>
            <person name="Negre B."/>
            <person name="Newfeld S."/>
            <person name="Nielsen R."/>
            <person name="Noor M.A."/>
            <person name="O'Grady P."/>
            <person name="Pachter L."/>
            <person name="Papaceit M."/>
            <person name="Parisi M.J."/>
            <person name="Parisi M."/>
            <person name="Parts L."/>
            <person name="Pedersen J.S."/>
            <person name="Pesole G."/>
            <person name="Phillippy A.M."/>
            <person name="Ponting C.P."/>
            <person name="Pop M."/>
            <person name="Porcelli D."/>
            <person name="Powell J.R."/>
            <person name="Prohaska S."/>
            <person name="Pruitt K."/>
            <person name="Puig M."/>
            <person name="Quesneville H."/>
            <person name="Ram K.R."/>
            <person name="Rand D."/>
            <person name="Rasmussen M.D."/>
            <person name="Reed L.K."/>
            <person name="Reenan R."/>
            <person name="Reily A."/>
            <person name="Remington K.A."/>
            <person name="Rieger T.T."/>
            <person name="Ritchie M.G."/>
            <person name="Robin C."/>
            <person name="Rogers Y.H."/>
            <person name="Rohde C."/>
            <person name="Rozas J."/>
            <person name="Rubenfield M.J."/>
            <person name="Ruiz A."/>
            <person name="Russo S."/>
            <person name="Salzberg S.L."/>
            <person name="Sanchez-Gracia A."/>
            <person name="Saranga D.J."/>
            <person name="Sato H."/>
            <person name="Schaeffer S.W."/>
            <person name="Schatz M.C."/>
            <person name="Schlenke T."/>
            <person name="Schwartz R."/>
            <person name="Segarra C."/>
            <person name="Singh R.S."/>
            <person name="Sirot L."/>
            <person name="Sirota M."/>
            <person name="Sisneros N.B."/>
            <person name="Smith C.D."/>
            <person name="Smith T.F."/>
            <person name="Spieth J."/>
            <person name="Stage D.E."/>
            <person name="Stark A."/>
            <person name="Stephan W."/>
            <person name="Strausberg R.L."/>
            <person name="Strempel S."/>
            <person name="Sturgill D."/>
            <person name="Sutton G."/>
            <person name="Sutton G.G."/>
            <person name="Tao W."/>
            <person name="Teichmann S."/>
            <person name="Tobari Y.N."/>
            <person name="Tomimura Y."/>
            <person name="Tsolas J.M."/>
            <person name="Valente V.L."/>
            <person name="Venter E."/>
            <person name="Venter J.C."/>
            <person name="Vicario S."/>
            <person name="Vieira F.G."/>
            <person name="Vilella A.J."/>
            <person name="Villasante A."/>
            <person name="Walenz B."/>
            <person name="Wang J."/>
            <person name="Wasserman M."/>
            <person name="Watts T."/>
            <person name="Wilson D."/>
            <person name="Wilson R.K."/>
            <person name="Wing R.A."/>
            <person name="Wolfner M.F."/>
            <person name="Wong A."/>
            <person name="Wong G.K."/>
            <person name="Wu C.I."/>
            <person name="Wu G."/>
            <person name="Yamamoto D."/>
            <person name="Yang H.P."/>
            <person name="Yang S.P."/>
            <person name="Yorke J.A."/>
            <person name="Yoshida K."/>
            <person name="Zdobnov E."/>
            <person name="Zhang P."/>
            <person name="Zhang Y."/>
            <person name="Zimin A.V."/>
            <person name="Baldwin J."/>
            <person name="Abdouelleil A."/>
            <person name="Abdulkadir J."/>
            <person name="Abebe A."/>
            <person name="Abera B."/>
            <person name="Abreu J."/>
            <person name="Acer S.C."/>
            <person name="Aftuck L."/>
            <person name="Alexander A."/>
            <person name="An P."/>
            <person name="Anderson E."/>
            <person name="Anderson S."/>
            <person name="Arachi H."/>
            <person name="Azer M."/>
            <person name="Bachantsang P."/>
            <person name="Barry A."/>
            <person name="Bayul T."/>
            <person name="Berlin A."/>
            <person name="Bessette D."/>
            <person name="Bloom T."/>
            <person name="Blye J."/>
            <person name="Boguslavskiy L."/>
            <person name="Bonnet C."/>
            <person name="Boukhgalter B."/>
            <person name="Bourzgui I."/>
            <person name="Brown A."/>
            <person name="Cahill P."/>
            <person name="Channer S."/>
            <person name="Cheshatsang Y."/>
            <person name="Chuda L."/>
            <person name="Citroen M."/>
            <person name="Collymore A."/>
            <person name="Cooke P."/>
            <person name="Costello M."/>
            <person name="D'Aco K."/>
            <person name="Daza R."/>
            <person name="De Haan G."/>
            <person name="DeGray S."/>
            <person name="DeMaso C."/>
            <person name="Dhargay N."/>
            <person name="Dooley K."/>
            <person name="Dooley E."/>
            <person name="Doricent M."/>
            <person name="Dorje P."/>
            <person name="Dorjee K."/>
            <person name="Dupes A."/>
            <person name="Elong R."/>
            <person name="Falk J."/>
            <person name="Farina A."/>
            <person name="Faro S."/>
            <person name="Ferguson D."/>
            <person name="Fisher S."/>
            <person name="Foley C.D."/>
            <person name="Franke A."/>
            <person name="Friedrich D."/>
            <person name="Gadbois L."/>
            <person name="Gearin G."/>
            <person name="Gearin C.R."/>
            <person name="Giannoukos G."/>
            <person name="Goode T."/>
            <person name="Graham J."/>
            <person name="Grandbois E."/>
            <person name="Grewal S."/>
            <person name="Gyaltsen K."/>
            <person name="Hafez N."/>
            <person name="Hagos B."/>
            <person name="Hall J."/>
            <person name="Henson C."/>
            <person name="Hollinger A."/>
            <person name="Honan T."/>
            <person name="Huard M.D."/>
            <person name="Hughes L."/>
            <person name="Hurhula B."/>
            <person name="Husby M.E."/>
            <person name="Kamat A."/>
            <person name="Kanga B."/>
            <person name="Kashin S."/>
            <person name="Khazanovich D."/>
            <person name="Kisner P."/>
            <person name="Lance K."/>
            <person name="Lara M."/>
            <person name="Lee W."/>
            <person name="Lennon N."/>
            <person name="Letendre F."/>
            <person name="LeVine R."/>
            <person name="Lipovsky A."/>
            <person name="Liu X."/>
            <person name="Liu J."/>
            <person name="Liu S."/>
            <person name="Lokyitsang T."/>
            <person name="Lokyitsang Y."/>
            <person name="Lubonja R."/>
            <person name="Lui A."/>
            <person name="MacDonald P."/>
            <person name="Magnisalis V."/>
            <person name="Maru K."/>
            <person name="Matthews C."/>
            <person name="McCusker W."/>
            <person name="McDonough S."/>
            <person name="Mehta T."/>
            <person name="Meldrim J."/>
            <person name="Meneus L."/>
            <person name="Mihai O."/>
            <person name="Mihalev A."/>
            <person name="Mihova T."/>
            <person name="Mittelman R."/>
            <person name="Mlenga V."/>
            <person name="Montmayeur A."/>
            <person name="Mulrain L."/>
            <person name="Navidi A."/>
            <person name="Naylor J."/>
            <person name="Negash T."/>
            <person name="Nguyen T."/>
            <person name="Nguyen N."/>
            <person name="Nicol R."/>
            <person name="Norbu C."/>
            <person name="Norbu N."/>
            <person name="Novod N."/>
            <person name="O'Neill B."/>
            <person name="Osman S."/>
            <person name="Markiewicz E."/>
            <person name="Oyono O.L."/>
            <person name="Patti C."/>
            <person name="Phunkhang P."/>
            <person name="Pierre F."/>
            <person name="Priest M."/>
            <person name="Raghuraman S."/>
            <person name="Rege F."/>
            <person name="Reyes R."/>
            <person name="Rise C."/>
            <person name="Rogov P."/>
            <person name="Ross K."/>
            <person name="Ryan E."/>
            <person name="Settipalli S."/>
            <person name="Shea T."/>
            <person name="Sherpa N."/>
            <person name="Shi L."/>
            <person name="Shih D."/>
            <person name="Sparrow T."/>
            <person name="Spaulding J."/>
            <person name="Stalker J."/>
            <person name="Stange-Thomann N."/>
            <person name="Stavropoulos S."/>
            <person name="Stone C."/>
            <person name="Strader C."/>
            <person name="Tesfaye S."/>
            <person name="Thomson T."/>
            <person name="Thoulutsang Y."/>
            <person name="Thoulutsang D."/>
            <person name="Topham K."/>
            <person name="Topping I."/>
            <person name="Tsamla T."/>
            <person name="Vassiliev H."/>
            <person name="Vo A."/>
            <person name="Wangchuk T."/>
            <person name="Wangdi T."/>
            <person name="Weiand M."/>
            <person name="Wilkinson J."/>
            <person name="Wilson A."/>
            <person name="Yadav S."/>
            <person name="Young G."/>
            <person name="Yu Q."/>
            <person name="Zembek L."/>
            <person name="Zhong D."/>
            <person name="Zimmer A."/>
            <person name="Zwirko Z."/>
            <person name="Jaffe D.B."/>
            <person name="Alvarez P."/>
            <person name="Brockman W."/>
            <person name="Butler J."/>
            <person name="Chin C."/>
            <person name="Gnerre S."/>
            <person name="Grabherr M."/>
            <person name="Kleber M."/>
            <person name="Mauceli E."/>
            <person name="MacCallum I."/>
        </authorList>
    </citation>
    <scope>NUCLEOTIDE SEQUENCE [LARGE SCALE GENOMIC DNA]</scope>
    <source>
        <strain evidence="2">Tai18E2 / Tucson 14021-0261.01</strain>
    </source>
</reference>
<dbReference type="EMBL" id="CM000158">
    <property type="protein sequence ID" value="EDW91356.2"/>
    <property type="molecule type" value="Genomic_DNA"/>
</dbReference>
<dbReference type="AlphaFoldDB" id="B4PA25"/>
<name>B4PA25_DROYA</name>
<keyword evidence="2" id="KW-1185">Reference proteome</keyword>
<gene>
    <name evidence="1" type="primary">Dyak\GE12135</name>
    <name evidence="1" type="synonym">dyak_GLEANR_12414</name>
    <name evidence="1" type="synonym">GE12135</name>
    <name evidence="1" type="ORF">Dyak_GE12135</name>
</gene>
<proteinExistence type="predicted"/>
<accession>B4PA25</accession>
<dbReference type="OrthoDB" id="8069881at2759"/>
<dbReference type="HOGENOM" id="CLU_2040573_0_0_1"/>
<dbReference type="Proteomes" id="UP000002282">
    <property type="component" value="Chromosome 2R"/>
</dbReference>
<evidence type="ECO:0000313" key="1">
    <source>
        <dbReference type="EMBL" id="EDW91356.2"/>
    </source>
</evidence>
<dbReference type="KEGG" id="dya:Dyak_GE12135"/>
<sequence length="100" mass="10669">MNFYAAKQVTLRPLESAELRALEHPVAKGRSVASGLTGFVLGLGKALTGVFIYDVITANITEPEDTNTSSNSGSFREVCFNTGSSNSDITCLVYYANNAN</sequence>
<reference evidence="1 2" key="2">
    <citation type="journal article" date="2007" name="PLoS Biol.">
        <title>Principles of genome evolution in the Drosophila melanogaster species group.</title>
        <authorList>
            <person name="Ranz J.M."/>
            <person name="Maurin D."/>
            <person name="Chan Y.S."/>
            <person name="von Grotthuss M."/>
            <person name="Hillier L.W."/>
            <person name="Roote J."/>
            <person name="Ashburner M."/>
            <person name="Bergman C.M."/>
        </authorList>
    </citation>
    <scope>NUCLEOTIDE SEQUENCE [LARGE SCALE GENOMIC DNA]</scope>
    <source>
        <strain evidence="2">Tai18E2 / Tucson 14021-0261.01</strain>
    </source>
</reference>
<evidence type="ECO:0000313" key="2">
    <source>
        <dbReference type="Proteomes" id="UP000002282"/>
    </source>
</evidence>
<protein>
    <submittedName>
        <fullName evidence="1">Uncharacterized protein</fullName>
    </submittedName>
</protein>